<dbReference type="EMBL" id="LKAM01000016">
    <property type="protein sequence ID" value="KUM45797.1"/>
    <property type="molecule type" value="Genomic_DNA"/>
</dbReference>
<evidence type="ECO:0000313" key="2">
    <source>
        <dbReference type="EMBL" id="KUM45797.1"/>
    </source>
</evidence>
<organism evidence="2">
    <name type="scientific">Picea glauca</name>
    <name type="common">White spruce</name>
    <name type="synonym">Pinus glauca</name>
    <dbReference type="NCBI Taxonomy" id="3330"/>
    <lineage>
        <taxon>Eukaryota</taxon>
        <taxon>Viridiplantae</taxon>
        <taxon>Streptophyta</taxon>
        <taxon>Embryophyta</taxon>
        <taxon>Tracheophyta</taxon>
        <taxon>Spermatophyta</taxon>
        <taxon>Pinopsida</taxon>
        <taxon>Pinidae</taxon>
        <taxon>Conifers I</taxon>
        <taxon>Pinales</taxon>
        <taxon>Pinaceae</taxon>
        <taxon>Picea</taxon>
    </lineage>
</organism>
<proteinExistence type="predicted"/>
<feature type="region of interest" description="Disordered" evidence="1">
    <location>
        <begin position="1"/>
        <end position="31"/>
    </location>
</feature>
<accession>A0A101LUW9</accession>
<comment type="caution">
    <text evidence="2">The sequence shown here is derived from an EMBL/GenBank/DDBJ whole genome shotgun (WGS) entry which is preliminary data.</text>
</comment>
<geneLocation type="mitochondrion" evidence="2"/>
<sequence>MAGSLDRLPDDRSDPYSLMGGKETGRGGMANQCLGKGRAMLLFRLGQVGHRTQPNKRIASNL</sequence>
<protein>
    <submittedName>
        <fullName evidence="2">Uncharacterized protein</fullName>
    </submittedName>
</protein>
<gene>
    <name evidence="2" type="ORF">ABT39_MTgene2365</name>
</gene>
<reference evidence="2" key="1">
    <citation type="journal article" date="2015" name="Genome Biol. Evol.">
        <title>Organellar Genomes of White Spruce (Picea glauca): Assembly and Annotation.</title>
        <authorList>
            <person name="Jackman S.D."/>
            <person name="Warren R.L."/>
            <person name="Gibb E.A."/>
            <person name="Vandervalk B.P."/>
            <person name="Mohamadi H."/>
            <person name="Chu J."/>
            <person name="Raymond A."/>
            <person name="Pleasance S."/>
            <person name="Coope R."/>
            <person name="Wildung M.R."/>
            <person name="Ritland C.E."/>
            <person name="Bousquet J."/>
            <person name="Jones S.J."/>
            <person name="Bohlmann J."/>
            <person name="Birol I."/>
        </authorList>
    </citation>
    <scope>NUCLEOTIDE SEQUENCE [LARGE SCALE GENOMIC DNA]</scope>
    <source>
        <tissue evidence="2">Flushing bud</tissue>
    </source>
</reference>
<evidence type="ECO:0000256" key="1">
    <source>
        <dbReference type="SAM" id="MobiDB-lite"/>
    </source>
</evidence>
<dbReference type="AlphaFoldDB" id="A0A101LUW9"/>
<keyword evidence="2" id="KW-0496">Mitochondrion</keyword>
<name>A0A101LUW9_PICGL</name>